<proteinExistence type="inferred from homology"/>
<evidence type="ECO:0000256" key="16">
    <source>
        <dbReference type="SAM" id="MobiDB-lite"/>
    </source>
</evidence>
<gene>
    <name evidence="18" type="ORF">BDV98DRAFT_539578</name>
</gene>
<evidence type="ECO:0000256" key="13">
    <source>
        <dbReference type="ARBA" id="ARBA00023204"/>
    </source>
</evidence>
<feature type="compositionally biased region" description="Basic and acidic residues" evidence="16">
    <location>
        <begin position="293"/>
        <end position="303"/>
    </location>
</feature>
<dbReference type="SUPFAM" id="SSF57850">
    <property type="entry name" value="RING/U-box"/>
    <property type="match status" value="1"/>
</dbReference>
<dbReference type="PANTHER" id="PTHR20973:SF0">
    <property type="entry name" value="NON-STRUCTURAL MAINTENANCE OF CHROMOSOMES ELEMENT 1 HOMOLOG"/>
    <property type="match status" value="1"/>
</dbReference>
<evidence type="ECO:0000256" key="8">
    <source>
        <dbReference type="ARBA" id="ARBA00022763"/>
    </source>
</evidence>
<comment type="catalytic activity">
    <reaction evidence="1 15">
        <text>S-ubiquitinyl-[E2 ubiquitin-conjugating enzyme]-L-cysteine + [acceptor protein]-L-lysine = [E2 ubiquitin-conjugating enzyme]-L-cysteine + N(6)-ubiquitinyl-[acceptor protein]-L-lysine.</text>
        <dbReference type="EC" id="2.3.2.27"/>
    </reaction>
</comment>
<dbReference type="FunFam" id="1.10.10.10:FF:000270">
    <property type="entry name" value="Non-structural maintenance of chromosomes element 1 homolog"/>
    <property type="match status" value="1"/>
</dbReference>
<evidence type="ECO:0000256" key="12">
    <source>
        <dbReference type="ARBA" id="ARBA00023172"/>
    </source>
</evidence>
<keyword evidence="13 15" id="KW-0234">DNA repair</keyword>
<dbReference type="InterPro" id="IPR011513">
    <property type="entry name" value="Nse1"/>
</dbReference>
<evidence type="ECO:0000256" key="11">
    <source>
        <dbReference type="ARBA" id="ARBA00022833"/>
    </source>
</evidence>
<keyword evidence="10 15" id="KW-0833">Ubl conjugation pathway</keyword>
<dbReference type="GO" id="GO:0008270">
    <property type="term" value="F:zinc ion binding"/>
    <property type="evidence" value="ECO:0007669"/>
    <property type="project" value="UniProtKB-KW"/>
</dbReference>
<feature type="compositionally biased region" description="Basic residues" evidence="16">
    <location>
        <begin position="342"/>
        <end position="353"/>
    </location>
</feature>
<dbReference type="OrthoDB" id="185455at2759"/>
<dbReference type="InterPro" id="IPR014857">
    <property type="entry name" value="Nse1_RING_C4HC3-type"/>
</dbReference>
<dbReference type="InterPro" id="IPR036388">
    <property type="entry name" value="WH-like_DNA-bd_sf"/>
</dbReference>
<keyword evidence="8 15" id="KW-0227">DNA damage</keyword>
<evidence type="ECO:0000256" key="10">
    <source>
        <dbReference type="ARBA" id="ARBA00022786"/>
    </source>
</evidence>
<keyword evidence="12 15" id="KW-0233">DNA recombination</keyword>
<feature type="compositionally biased region" description="Acidic residues" evidence="16">
    <location>
        <begin position="271"/>
        <end position="280"/>
    </location>
</feature>
<evidence type="ECO:0000256" key="6">
    <source>
        <dbReference type="ARBA" id="ARBA00022679"/>
    </source>
</evidence>
<comment type="function">
    <text evidence="15">Acts in a DNA repair pathway for removal of UV-induced DNA damage that is distinct from classical nucleotide excision repair and in repair of ionizing radiation damage. Functions in homologous recombination repair of DNA double strand breaks and in recovery of stalled replication forks.</text>
</comment>
<keyword evidence="7 15" id="KW-0479">Metal-binding</keyword>
<feature type="region of interest" description="Disordered" evidence="16">
    <location>
        <begin position="246"/>
        <end position="353"/>
    </location>
</feature>
<comment type="similarity">
    <text evidence="3 15">Belongs to the NSE1 family.</text>
</comment>
<dbReference type="PANTHER" id="PTHR20973">
    <property type="entry name" value="NON-SMC ELEMENT 1-RELATED"/>
    <property type="match status" value="1"/>
</dbReference>
<evidence type="ECO:0000256" key="3">
    <source>
        <dbReference type="ARBA" id="ARBA00010258"/>
    </source>
</evidence>
<evidence type="ECO:0000256" key="15">
    <source>
        <dbReference type="RuleBase" id="RU368018"/>
    </source>
</evidence>
<sequence>MPVQAQDVQRLFLQAVISRPTVSITLAKALWEKSVEAVRAVDNTVNVNYSNSKDAWETFVIDLNRRLNRLDIQFLSSFDEITGKEIYALVNQKGDELAQMGTEYTAAEIAFFKAIVEQIMLAPNEAWSVSSLVALREVAHLKVNMTKSQAENVLGSLVAKGWLMSRKGRYSLTPRSVLELTPYLQSNYPNQMNECGICMGLVTHGIGCHTPNCKTRMHSVCFTKHRARYNQCPSCQVDWPNDATSGTLLPIGPDAARGGAAERRMTRRDVGEEDDDEEEVANGTPDASQVPKVEGKVKKEKVNGKKKKTKKDDDMDMDEDEEEEAEPTPEESEAEESDTGARRKSTRKGRGTR</sequence>
<evidence type="ECO:0000256" key="7">
    <source>
        <dbReference type="ARBA" id="ARBA00022723"/>
    </source>
</evidence>
<dbReference type="Gene3D" id="1.10.10.10">
    <property type="entry name" value="Winged helix-like DNA-binding domain superfamily/Winged helix DNA-binding domain"/>
    <property type="match status" value="1"/>
</dbReference>
<feature type="domain" description="Non-structural maintenance of chromosomes element 1 RING C4HC3-type" evidence="17">
    <location>
        <begin position="195"/>
        <end position="235"/>
    </location>
</feature>
<evidence type="ECO:0000256" key="5">
    <source>
        <dbReference type="ARBA" id="ARBA00019422"/>
    </source>
</evidence>
<keyword evidence="14 15" id="KW-0539">Nucleus</keyword>
<evidence type="ECO:0000256" key="2">
    <source>
        <dbReference type="ARBA" id="ARBA00004123"/>
    </source>
</evidence>
<dbReference type="EMBL" id="ML178814">
    <property type="protein sequence ID" value="TFL07645.1"/>
    <property type="molecule type" value="Genomic_DNA"/>
</dbReference>
<dbReference type="GO" id="GO:0030915">
    <property type="term" value="C:Smc5-Smc6 complex"/>
    <property type="evidence" value="ECO:0007669"/>
    <property type="project" value="UniProtKB-UniRule"/>
</dbReference>
<dbReference type="AlphaFoldDB" id="A0A5C3R088"/>
<evidence type="ECO:0000313" key="19">
    <source>
        <dbReference type="Proteomes" id="UP000305067"/>
    </source>
</evidence>
<evidence type="ECO:0000313" key="18">
    <source>
        <dbReference type="EMBL" id="TFL07645.1"/>
    </source>
</evidence>
<evidence type="ECO:0000259" key="17">
    <source>
        <dbReference type="Pfam" id="PF08746"/>
    </source>
</evidence>
<dbReference type="EC" id="2.3.2.27" evidence="4 15"/>
<name>A0A5C3R088_9AGAR</name>
<dbReference type="InterPro" id="IPR013083">
    <property type="entry name" value="Znf_RING/FYVE/PHD"/>
</dbReference>
<dbReference type="GO" id="GO:0005634">
    <property type="term" value="C:nucleus"/>
    <property type="evidence" value="ECO:0007669"/>
    <property type="project" value="UniProtKB-SubCell"/>
</dbReference>
<reference evidence="18 19" key="1">
    <citation type="journal article" date="2019" name="Nat. Ecol. Evol.">
        <title>Megaphylogeny resolves global patterns of mushroom evolution.</title>
        <authorList>
            <person name="Varga T."/>
            <person name="Krizsan K."/>
            <person name="Foldi C."/>
            <person name="Dima B."/>
            <person name="Sanchez-Garcia M."/>
            <person name="Sanchez-Ramirez S."/>
            <person name="Szollosi G.J."/>
            <person name="Szarkandi J.G."/>
            <person name="Papp V."/>
            <person name="Albert L."/>
            <person name="Andreopoulos W."/>
            <person name="Angelini C."/>
            <person name="Antonin V."/>
            <person name="Barry K.W."/>
            <person name="Bougher N.L."/>
            <person name="Buchanan P."/>
            <person name="Buyck B."/>
            <person name="Bense V."/>
            <person name="Catcheside P."/>
            <person name="Chovatia M."/>
            <person name="Cooper J."/>
            <person name="Damon W."/>
            <person name="Desjardin D."/>
            <person name="Finy P."/>
            <person name="Geml J."/>
            <person name="Haridas S."/>
            <person name="Hughes K."/>
            <person name="Justo A."/>
            <person name="Karasinski D."/>
            <person name="Kautmanova I."/>
            <person name="Kiss B."/>
            <person name="Kocsube S."/>
            <person name="Kotiranta H."/>
            <person name="LaButti K.M."/>
            <person name="Lechner B.E."/>
            <person name="Liimatainen K."/>
            <person name="Lipzen A."/>
            <person name="Lukacs Z."/>
            <person name="Mihaltcheva S."/>
            <person name="Morgado L.N."/>
            <person name="Niskanen T."/>
            <person name="Noordeloos M.E."/>
            <person name="Ohm R.A."/>
            <person name="Ortiz-Santana B."/>
            <person name="Ovrebo C."/>
            <person name="Racz N."/>
            <person name="Riley R."/>
            <person name="Savchenko A."/>
            <person name="Shiryaev A."/>
            <person name="Soop K."/>
            <person name="Spirin V."/>
            <person name="Szebenyi C."/>
            <person name="Tomsovsky M."/>
            <person name="Tulloss R.E."/>
            <person name="Uehling J."/>
            <person name="Grigoriev I.V."/>
            <person name="Vagvolgyi C."/>
            <person name="Papp T."/>
            <person name="Martin F.M."/>
            <person name="Miettinen O."/>
            <person name="Hibbett D.S."/>
            <person name="Nagy L.G."/>
        </authorList>
    </citation>
    <scope>NUCLEOTIDE SEQUENCE [LARGE SCALE GENOMIC DNA]</scope>
    <source>
        <strain evidence="18 19">CBS 309.79</strain>
    </source>
</reference>
<dbReference type="GO" id="GO:0061630">
    <property type="term" value="F:ubiquitin protein ligase activity"/>
    <property type="evidence" value="ECO:0007669"/>
    <property type="project" value="UniProtKB-EC"/>
</dbReference>
<dbReference type="Proteomes" id="UP000305067">
    <property type="component" value="Unassembled WGS sequence"/>
</dbReference>
<evidence type="ECO:0000256" key="9">
    <source>
        <dbReference type="ARBA" id="ARBA00022771"/>
    </source>
</evidence>
<dbReference type="Pfam" id="PF07574">
    <property type="entry name" value="SMC_Nse1"/>
    <property type="match status" value="1"/>
</dbReference>
<evidence type="ECO:0000256" key="4">
    <source>
        <dbReference type="ARBA" id="ARBA00012483"/>
    </source>
</evidence>
<accession>A0A5C3R088</accession>
<organism evidence="18 19">
    <name type="scientific">Pterulicium gracile</name>
    <dbReference type="NCBI Taxonomy" id="1884261"/>
    <lineage>
        <taxon>Eukaryota</taxon>
        <taxon>Fungi</taxon>
        <taxon>Dikarya</taxon>
        <taxon>Basidiomycota</taxon>
        <taxon>Agaricomycotina</taxon>
        <taxon>Agaricomycetes</taxon>
        <taxon>Agaricomycetidae</taxon>
        <taxon>Agaricales</taxon>
        <taxon>Pleurotineae</taxon>
        <taxon>Pterulaceae</taxon>
        <taxon>Pterulicium</taxon>
    </lineage>
</organism>
<keyword evidence="6 15" id="KW-0808">Transferase</keyword>
<feature type="compositionally biased region" description="Basic and acidic residues" evidence="16">
    <location>
        <begin position="260"/>
        <end position="270"/>
    </location>
</feature>
<dbReference type="GO" id="GO:0000724">
    <property type="term" value="P:double-strand break repair via homologous recombination"/>
    <property type="evidence" value="ECO:0007669"/>
    <property type="project" value="TreeGrafter"/>
</dbReference>
<dbReference type="Gene3D" id="3.30.40.10">
    <property type="entry name" value="Zinc/RING finger domain, C3HC4 (zinc finger)"/>
    <property type="match status" value="1"/>
</dbReference>
<dbReference type="STRING" id="1884261.A0A5C3R088"/>
<comment type="subcellular location">
    <subcellularLocation>
        <location evidence="2 15">Nucleus</location>
    </subcellularLocation>
</comment>
<keyword evidence="9 15" id="KW-0863">Zinc-finger</keyword>
<evidence type="ECO:0000256" key="14">
    <source>
        <dbReference type="ARBA" id="ARBA00023242"/>
    </source>
</evidence>
<dbReference type="Pfam" id="PF08746">
    <property type="entry name" value="zf-RING-like"/>
    <property type="match status" value="1"/>
</dbReference>
<feature type="compositionally biased region" description="Acidic residues" evidence="16">
    <location>
        <begin position="314"/>
        <end position="338"/>
    </location>
</feature>
<protein>
    <recommendedName>
        <fullName evidence="5 15">Non-structural maintenance of chromosomes element 1 homolog</fullName>
        <ecNumber evidence="4 15">2.3.2.27</ecNumber>
    </recommendedName>
</protein>
<keyword evidence="19" id="KW-1185">Reference proteome</keyword>
<comment type="subunit">
    <text evidence="15">Component of the Smc5-Smc6 complex.</text>
</comment>
<keyword evidence="11 15" id="KW-0862">Zinc</keyword>
<evidence type="ECO:0000256" key="1">
    <source>
        <dbReference type="ARBA" id="ARBA00000900"/>
    </source>
</evidence>
<dbReference type="Gene3D" id="3.90.1150.220">
    <property type="match status" value="1"/>
</dbReference>